<dbReference type="KEGG" id="mcaa:R3L15_10995"/>
<proteinExistence type="predicted"/>
<evidence type="ECO:0000313" key="1">
    <source>
        <dbReference type="EMBL" id="WXA02193.1"/>
    </source>
</evidence>
<evidence type="ECO:0000313" key="3">
    <source>
        <dbReference type="Proteomes" id="UP001368318"/>
    </source>
</evidence>
<dbReference type="Proteomes" id="UP001368318">
    <property type="component" value="Chromosome"/>
</dbReference>
<keyword evidence="3" id="KW-1185">Reference proteome</keyword>
<organism evidence="2">
    <name type="scientific">Mangrovimonas cancribranchiae</name>
    <dbReference type="NCBI Taxonomy" id="3080055"/>
    <lineage>
        <taxon>Bacteria</taxon>
        <taxon>Pseudomonadati</taxon>
        <taxon>Bacteroidota</taxon>
        <taxon>Flavobacteriia</taxon>
        <taxon>Flavobacteriales</taxon>
        <taxon>Flavobacteriaceae</taxon>
        <taxon>Mangrovimonas</taxon>
    </lineage>
</organism>
<evidence type="ECO:0008006" key="4">
    <source>
        <dbReference type="Google" id="ProtNLM"/>
    </source>
</evidence>
<dbReference type="EMBL" id="CP136924">
    <property type="protein sequence ID" value="WXA02193.1"/>
    <property type="molecule type" value="Genomic_DNA"/>
</dbReference>
<accession>A0AAU6P6E4</accession>
<evidence type="ECO:0000313" key="2">
    <source>
        <dbReference type="EMBL" id="WXA12646.1"/>
    </source>
</evidence>
<protein>
    <recommendedName>
        <fullName evidence="4">GLPGLI family protein</fullName>
    </recommendedName>
</protein>
<dbReference type="RefSeq" id="WP_338731709.1">
    <property type="nucleotide sequence ID" value="NZ_CP136924.1"/>
</dbReference>
<reference evidence="2 3" key="1">
    <citation type="submission" date="2023-10" db="EMBL/GenBank/DDBJ databases">
        <title>Culture-based analysis of two novel bacteria associated with mangrove crab gills.</title>
        <authorList>
            <person name="Yang X."/>
            <person name="Garuglieri E."/>
            <person name="Van Goethem M.W."/>
            <person name="Fusi M."/>
            <person name="Marasco R."/>
            <person name="Daffonchio D.G."/>
        </authorList>
    </citation>
    <scope>NUCLEOTIDE SEQUENCE</scope>
    <source>
        <strain evidence="2">UG2-1</strain>
        <strain evidence="1">UG2-2</strain>
        <strain evidence="3">UG2_2</strain>
    </source>
</reference>
<dbReference type="AlphaFoldDB" id="A0AAU6P6E4"/>
<gene>
    <name evidence="2" type="ORF">R3L15_10995</name>
    <name evidence="1" type="ORF">R3L16_10595</name>
</gene>
<sequence>MKYLFFIFILTATCISAKAQKLYKFDYLITYERYFSGEDSTKSYPVSYLTNSKDNSYLAKITYLHDNNIQIIFFKHDVIYANVKTTQQELIKAETIAIPCSAITKLKNSHKHLTKNYYFTNLKDTIINDLPHAVYTLQSNYKPRKKRRKKIGKNIYIVDKSTNYHLPILPFSTAYEEWLEEKNIPNGIITQRIYVNHLNKIGSINKLKNIYKIDKKILIPKECWPPKIPQIKISHRYH</sequence>
<name>A0AAU6P6E4_9FLAO</name>
<dbReference type="EMBL" id="CP136925">
    <property type="protein sequence ID" value="WXA12646.1"/>
    <property type="molecule type" value="Genomic_DNA"/>
</dbReference>